<evidence type="ECO:0000256" key="1">
    <source>
        <dbReference type="SAM" id="MobiDB-lite"/>
    </source>
</evidence>
<dbReference type="AlphaFoldDB" id="A0A0L0T6B1"/>
<name>A0A0L0T6B1_ALLM3</name>
<protein>
    <submittedName>
        <fullName evidence="3">Uncharacterized protein</fullName>
    </submittedName>
</protein>
<keyword evidence="2" id="KW-1133">Transmembrane helix</keyword>
<evidence type="ECO:0000313" key="3">
    <source>
        <dbReference type="EMBL" id="KNE70079.1"/>
    </source>
</evidence>
<reference evidence="3 4" key="1">
    <citation type="submission" date="2009-11" db="EMBL/GenBank/DDBJ databases">
        <title>Annotation of Allomyces macrogynus ATCC 38327.</title>
        <authorList>
            <consortium name="The Broad Institute Genome Sequencing Platform"/>
            <person name="Russ C."/>
            <person name="Cuomo C."/>
            <person name="Burger G."/>
            <person name="Gray M.W."/>
            <person name="Holland P.W.H."/>
            <person name="King N."/>
            <person name="Lang F.B.F."/>
            <person name="Roger A.J."/>
            <person name="Ruiz-Trillo I."/>
            <person name="Young S.K."/>
            <person name="Zeng Q."/>
            <person name="Gargeya S."/>
            <person name="Fitzgerald M."/>
            <person name="Haas B."/>
            <person name="Abouelleil A."/>
            <person name="Alvarado L."/>
            <person name="Arachchi H.M."/>
            <person name="Berlin A."/>
            <person name="Chapman S.B."/>
            <person name="Gearin G."/>
            <person name="Goldberg J."/>
            <person name="Griggs A."/>
            <person name="Gujja S."/>
            <person name="Hansen M."/>
            <person name="Heiman D."/>
            <person name="Howarth C."/>
            <person name="Larimer J."/>
            <person name="Lui A."/>
            <person name="MacDonald P.J.P."/>
            <person name="McCowen C."/>
            <person name="Montmayeur A."/>
            <person name="Murphy C."/>
            <person name="Neiman D."/>
            <person name="Pearson M."/>
            <person name="Priest M."/>
            <person name="Roberts A."/>
            <person name="Saif S."/>
            <person name="Shea T."/>
            <person name="Sisk P."/>
            <person name="Stolte C."/>
            <person name="Sykes S."/>
            <person name="Wortman J."/>
            <person name="Nusbaum C."/>
            <person name="Birren B."/>
        </authorList>
    </citation>
    <scope>NUCLEOTIDE SEQUENCE [LARGE SCALE GENOMIC DNA]</scope>
    <source>
        <strain evidence="3 4">ATCC 38327</strain>
    </source>
</reference>
<dbReference type="EMBL" id="GG745364">
    <property type="protein sequence ID" value="KNE70079.1"/>
    <property type="molecule type" value="Genomic_DNA"/>
</dbReference>
<accession>A0A0L0T6B1</accession>
<proteinExistence type="predicted"/>
<evidence type="ECO:0000256" key="2">
    <source>
        <dbReference type="SAM" id="Phobius"/>
    </source>
</evidence>
<gene>
    <name evidence="3" type="ORF">AMAG_15061</name>
</gene>
<keyword evidence="4" id="KW-1185">Reference proteome</keyword>
<feature type="region of interest" description="Disordered" evidence="1">
    <location>
        <begin position="1"/>
        <end position="32"/>
    </location>
</feature>
<feature type="transmembrane region" description="Helical" evidence="2">
    <location>
        <begin position="76"/>
        <end position="94"/>
    </location>
</feature>
<dbReference type="STRING" id="578462.A0A0L0T6B1"/>
<keyword evidence="2" id="KW-0472">Membrane</keyword>
<keyword evidence="2" id="KW-0812">Transmembrane</keyword>
<dbReference type="OrthoDB" id="5597489at2759"/>
<dbReference type="VEuPathDB" id="FungiDB:AMAG_15061"/>
<reference evidence="4" key="2">
    <citation type="submission" date="2009-11" db="EMBL/GenBank/DDBJ databases">
        <title>The Genome Sequence of Allomyces macrogynus strain ATCC 38327.</title>
        <authorList>
            <consortium name="The Broad Institute Genome Sequencing Platform"/>
            <person name="Russ C."/>
            <person name="Cuomo C."/>
            <person name="Shea T."/>
            <person name="Young S.K."/>
            <person name="Zeng Q."/>
            <person name="Koehrsen M."/>
            <person name="Haas B."/>
            <person name="Borodovsky M."/>
            <person name="Guigo R."/>
            <person name="Alvarado L."/>
            <person name="Berlin A."/>
            <person name="Borenstein D."/>
            <person name="Chen Z."/>
            <person name="Engels R."/>
            <person name="Freedman E."/>
            <person name="Gellesch M."/>
            <person name="Goldberg J."/>
            <person name="Griggs A."/>
            <person name="Gujja S."/>
            <person name="Heiman D."/>
            <person name="Hepburn T."/>
            <person name="Howarth C."/>
            <person name="Jen D."/>
            <person name="Larson L."/>
            <person name="Lewis B."/>
            <person name="Mehta T."/>
            <person name="Park D."/>
            <person name="Pearson M."/>
            <person name="Roberts A."/>
            <person name="Saif S."/>
            <person name="Shenoy N."/>
            <person name="Sisk P."/>
            <person name="Stolte C."/>
            <person name="Sykes S."/>
            <person name="Walk T."/>
            <person name="White J."/>
            <person name="Yandava C."/>
            <person name="Burger G."/>
            <person name="Gray M.W."/>
            <person name="Holland P.W.H."/>
            <person name="King N."/>
            <person name="Lang F.B.F."/>
            <person name="Roger A.J."/>
            <person name="Ruiz-Trillo I."/>
            <person name="Lander E."/>
            <person name="Nusbaum C."/>
        </authorList>
    </citation>
    <scope>NUCLEOTIDE SEQUENCE [LARGE SCALE GENOMIC DNA]</scope>
    <source>
        <strain evidence="4">ATCC 38327</strain>
    </source>
</reference>
<organism evidence="3 4">
    <name type="scientific">Allomyces macrogynus (strain ATCC 38327)</name>
    <name type="common">Allomyces javanicus var. macrogynus</name>
    <dbReference type="NCBI Taxonomy" id="578462"/>
    <lineage>
        <taxon>Eukaryota</taxon>
        <taxon>Fungi</taxon>
        <taxon>Fungi incertae sedis</taxon>
        <taxon>Blastocladiomycota</taxon>
        <taxon>Blastocladiomycetes</taxon>
        <taxon>Blastocladiales</taxon>
        <taxon>Blastocladiaceae</taxon>
        <taxon>Allomyces</taxon>
    </lineage>
</organism>
<feature type="transmembrane region" description="Helical" evidence="2">
    <location>
        <begin position="138"/>
        <end position="156"/>
    </location>
</feature>
<dbReference type="Proteomes" id="UP000054350">
    <property type="component" value="Unassembled WGS sequence"/>
</dbReference>
<sequence>MPKPATAPAGIPHHRLANAPPRSKRQQPTPARPLIDLIPDREAQRLARASGVFAQLDRAHALRTAPVGGALVSQTVLYTVLLVGAYAGIEVLVYQQFFEDHLWQHVFMRIWKETMVGPALAVLVYLTHGYAHVRGVQWGMSVGVVAIVTAMMRTIVSRSALGEMLKVPGMAVVALYFIAQLRLTLVLASLAASAASYSLLALVKPL</sequence>
<evidence type="ECO:0000313" key="4">
    <source>
        <dbReference type="Proteomes" id="UP000054350"/>
    </source>
</evidence>